<proteinExistence type="predicted"/>
<sequence>MTASRPPGALTDPPANAFVPVADCWVCALLHTVARVAWHGESGLTLRDWLSVTASGMHHRVADHRLEPAAPDPPAGTTVRAPHRPARRRRGSSR</sequence>
<comment type="caution">
    <text evidence="2">The sequence shown here is derived from an EMBL/GenBank/DDBJ whole genome shotgun (WGS) entry which is preliminary data.</text>
</comment>
<feature type="compositionally biased region" description="Basic residues" evidence="1">
    <location>
        <begin position="81"/>
        <end position="94"/>
    </location>
</feature>
<dbReference type="RefSeq" id="WP_276109776.1">
    <property type="nucleotide sequence ID" value="NZ_JARJBB010000007.1"/>
</dbReference>
<dbReference type="Proteomes" id="UP001221150">
    <property type="component" value="Unassembled WGS sequence"/>
</dbReference>
<organism evidence="2 3">
    <name type="scientific">Streptomyces tropicalis</name>
    <dbReference type="NCBI Taxonomy" id="3034234"/>
    <lineage>
        <taxon>Bacteria</taxon>
        <taxon>Bacillati</taxon>
        <taxon>Actinomycetota</taxon>
        <taxon>Actinomycetes</taxon>
        <taxon>Kitasatosporales</taxon>
        <taxon>Streptomycetaceae</taxon>
        <taxon>Streptomyces</taxon>
    </lineage>
</organism>
<accession>A0ABT6A6F0</accession>
<feature type="region of interest" description="Disordered" evidence="1">
    <location>
        <begin position="61"/>
        <end position="94"/>
    </location>
</feature>
<reference evidence="2 3" key="1">
    <citation type="submission" date="2023-03" db="EMBL/GenBank/DDBJ databases">
        <title>Draft genome sequence of Streptomyces sp. K1PA1 isolated from peat swamp forest in Thailand.</title>
        <authorList>
            <person name="Klaysubun C."/>
            <person name="Duangmal K."/>
        </authorList>
    </citation>
    <scope>NUCLEOTIDE SEQUENCE [LARGE SCALE GENOMIC DNA]</scope>
    <source>
        <strain evidence="2 3">K1PA1</strain>
    </source>
</reference>
<name>A0ABT6A6F0_9ACTN</name>
<keyword evidence="3" id="KW-1185">Reference proteome</keyword>
<evidence type="ECO:0000313" key="3">
    <source>
        <dbReference type="Proteomes" id="UP001221150"/>
    </source>
</evidence>
<protein>
    <submittedName>
        <fullName evidence="2">Uncharacterized protein</fullName>
    </submittedName>
</protein>
<dbReference type="EMBL" id="JARJBB010000007">
    <property type="protein sequence ID" value="MDF3300225.1"/>
    <property type="molecule type" value="Genomic_DNA"/>
</dbReference>
<gene>
    <name evidence="2" type="ORF">P3H78_16695</name>
</gene>
<evidence type="ECO:0000313" key="2">
    <source>
        <dbReference type="EMBL" id="MDF3300225.1"/>
    </source>
</evidence>
<evidence type="ECO:0000256" key="1">
    <source>
        <dbReference type="SAM" id="MobiDB-lite"/>
    </source>
</evidence>